<dbReference type="Proteomes" id="UP000030765">
    <property type="component" value="Unassembled WGS sequence"/>
</dbReference>
<feature type="domain" description="Fibrinogen C-terminal" evidence="5">
    <location>
        <begin position="72"/>
        <end position="291"/>
    </location>
</feature>
<gene>
    <name evidence="6" type="ORF">ZHAS_00016730</name>
</gene>
<dbReference type="FunFam" id="3.90.215.10:FF:000001">
    <property type="entry name" value="Tenascin isoform 1"/>
    <property type="match status" value="1"/>
</dbReference>
<dbReference type="AlphaFoldDB" id="A0A084WET3"/>
<accession>A0A084WET3</accession>
<evidence type="ECO:0000313" key="6">
    <source>
        <dbReference type="EMBL" id="KFB48727.1"/>
    </source>
</evidence>
<reference evidence="6 8" key="1">
    <citation type="journal article" date="2014" name="BMC Genomics">
        <title>Genome sequence of Anopheles sinensis provides insight into genetics basis of mosquito competence for malaria parasites.</title>
        <authorList>
            <person name="Zhou D."/>
            <person name="Zhang D."/>
            <person name="Ding G."/>
            <person name="Shi L."/>
            <person name="Hou Q."/>
            <person name="Ye Y."/>
            <person name="Xu Y."/>
            <person name="Zhou H."/>
            <person name="Xiong C."/>
            <person name="Li S."/>
            <person name="Yu J."/>
            <person name="Hong S."/>
            <person name="Yu X."/>
            <person name="Zou P."/>
            <person name="Chen C."/>
            <person name="Chang X."/>
            <person name="Wang W."/>
            <person name="Lv Y."/>
            <person name="Sun Y."/>
            <person name="Ma L."/>
            <person name="Shen B."/>
            <person name="Zhu C."/>
        </authorList>
    </citation>
    <scope>NUCLEOTIDE SEQUENCE [LARGE SCALE GENOMIC DNA]</scope>
</reference>
<feature type="signal peptide" evidence="4">
    <location>
        <begin position="1"/>
        <end position="21"/>
    </location>
</feature>
<dbReference type="OrthoDB" id="6145874at2759"/>
<organism evidence="6">
    <name type="scientific">Anopheles sinensis</name>
    <name type="common">Mosquito</name>
    <dbReference type="NCBI Taxonomy" id="74873"/>
    <lineage>
        <taxon>Eukaryota</taxon>
        <taxon>Metazoa</taxon>
        <taxon>Ecdysozoa</taxon>
        <taxon>Arthropoda</taxon>
        <taxon>Hexapoda</taxon>
        <taxon>Insecta</taxon>
        <taxon>Pterygota</taxon>
        <taxon>Neoptera</taxon>
        <taxon>Endopterygota</taxon>
        <taxon>Diptera</taxon>
        <taxon>Nematocera</taxon>
        <taxon>Culicoidea</taxon>
        <taxon>Culicidae</taxon>
        <taxon>Anophelinae</taxon>
        <taxon>Anopheles</taxon>
    </lineage>
</organism>
<evidence type="ECO:0000256" key="2">
    <source>
        <dbReference type="ARBA" id="ARBA00053344"/>
    </source>
</evidence>
<dbReference type="GO" id="GO:0005615">
    <property type="term" value="C:extracellular space"/>
    <property type="evidence" value="ECO:0007669"/>
    <property type="project" value="TreeGrafter"/>
</dbReference>
<evidence type="ECO:0000256" key="1">
    <source>
        <dbReference type="ARBA" id="ARBA00023157"/>
    </source>
</evidence>
<dbReference type="PROSITE" id="PS51406">
    <property type="entry name" value="FIBRINOGEN_C_2"/>
    <property type="match status" value="1"/>
</dbReference>
<dbReference type="VEuPathDB" id="VectorBase:ASIS002100"/>
<dbReference type="CDD" id="cd00087">
    <property type="entry name" value="FReD"/>
    <property type="match status" value="1"/>
</dbReference>
<dbReference type="PROSITE" id="PS00514">
    <property type="entry name" value="FIBRINOGEN_C_1"/>
    <property type="match status" value="1"/>
</dbReference>
<dbReference type="STRING" id="74873.A0A084WET3"/>
<evidence type="ECO:0000256" key="3">
    <source>
        <dbReference type="SAM" id="Coils"/>
    </source>
</evidence>
<evidence type="ECO:0000313" key="7">
    <source>
        <dbReference type="EnsemblMetazoa" id="ASIC016730-PA"/>
    </source>
</evidence>
<feature type="chain" id="PRO_5001784948" evidence="4">
    <location>
        <begin position="22"/>
        <end position="293"/>
    </location>
</feature>
<dbReference type="EnsemblMetazoa" id="ASIC016730-RA">
    <property type="protein sequence ID" value="ASIC016730-PA"/>
    <property type="gene ID" value="ASIC016730"/>
</dbReference>
<sequence>MLFKRELFCVILCNLVRLGWTAEADGAAHMPTVMEAIVHVMIDFRRVILDNLQLSLEFHTEQLNEINIHMEQKVEKLEKEMETKFEKLREEMQRLFDKSSSQIQEVDKTVDVINIRSLFGGGWTVFQRRIDGSVDFYRNWTMYKHGFGDINGEHWLGLEKLHAMTKLGRYELFVLLEDFEGNSTYALYDEFKIGSEEEKYKLTVGKYSGTAGDSLDYHNGMKFSTFDQDNDGYSSSCAKVYYGAWWFRGCRTSHLNGQYSEIITYQGVIWETFREYSYSLKTTTMMFRSRPSN</sequence>
<keyword evidence="4" id="KW-0732">Signal</keyword>
<comment type="function">
    <text evidence="2">Lectin involved in innate immunity. Agglutinates all types of human erythrocytes, Gram-positive and Gram-negative bacteria. Has a stronger agglutinating activity towards Gram-negative bacteria than towards Gram-positive bacteria. Specifically recognizes acetyl group-containing substances on agglutinated cells. The hemagglutinating activity was inhibited by EDTA, acetyl group-containing mono- and disaccharides, N-acetyl derivatives of amino acids, other acetyl group-containing substances, propionamide and benzamide. Enhances the antimicrobial activity of big defensin against Gram-positive bacteria but not against Gram-negative bacteria.</text>
</comment>
<evidence type="ECO:0000256" key="4">
    <source>
        <dbReference type="SAM" id="SignalP"/>
    </source>
</evidence>
<dbReference type="PANTHER" id="PTHR19143">
    <property type="entry name" value="FIBRINOGEN/TENASCIN/ANGIOPOEITIN"/>
    <property type="match status" value="1"/>
</dbReference>
<dbReference type="VEuPathDB" id="VectorBase:ASIC016730"/>
<protein>
    <submittedName>
        <fullName evidence="6">AGAP012000-PA-like protein</fullName>
    </submittedName>
    <submittedName>
        <fullName evidence="7">Fibrinogen C-terminal domain-containing protein</fullName>
    </submittedName>
</protein>
<dbReference type="Pfam" id="PF00147">
    <property type="entry name" value="Fibrinogen_C"/>
    <property type="match status" value="1"/>
</dbReference>
<dbReference type="InterPro" id="IPR020837">
    <property type="entry name" value="Fibrinogen_CS"/>
</dbReference>
<evidence type="ECO:0000313" key="8">
    <source>
        <dbReference type="Proteomes" id="UP000030765"/>
    </source>
</evidence>
<keyword evidence="3" id="KW-0175">Coiled coil</keyword>
<dbReference type="InterPro" id="IPR014716">
    <property type="entry name" value="Fibrinogen_a/b/g_C_1"/>
</dbReference>
<proteinExistence type="predicted"/>
<dbReference type="Gene3D" id="3.90.215.10">
    <property type="entry name" value="Gamma Fibrinogen, chain A, domain 1"/>
    <property type="match status" value="1"/>
</dbReference>
<feature type="coiled-coil region" evidence="3">
    <location>
        <begin position="49"/>
        <end position="98"/>
    </location>
</feature>
<dbReference type="PANTHER" id="PTHR19143:SF327">
    <property type="entry name" value="FI21813P1-RELATED"/>
    <property type="match status" value="1"/>
</dbReference>
<reference evidence="7" key="2">
    <citation type="submission" date="2020-05" db="UniProtKB">
        <authorList>
            <consortium name="EnsemblMetazoa"/>
        </authorList>
    </citation>
    <scope>IDENTIFICATION</scope>
</reference>
<name>A0A084WET3_ANOSI</name>
<keyword evidence="8" id="KW-1185">Reference proteome</keyword>
<dbReference type="OMA" id="GENTECA"/>
<evidence type="ECO:0000259" key="5">
    <source>
        <dbReference type="PROSITE" id="PS51406"/>
    </source>
</evidence>
<dbReference type="SUPFAM" id="SSF56496">
    <property type="entry name" value="Fibrinogen C-terminal domain-like"/>
    <property type="match status" value="1"/>
</dbReference>
<keyword evidence="1" id="KW-1015">Disulfide bond</keyword>
<dbReference type="InterPro" id="IPR036056">
    <property type="entry name" value="Fibrinogen-like_C"/>
</dbReference>
<dbReference type="EMBL" id="KE525341">
    <property type="protein sequence ID" value="KFB48727.1"/>
    <property type="molecule type" value="Genomic_DNA"/>
</dbReference>
<dbReference type="EMBL" id="ATLV01023251">
    <property type="status" value="NOT_ANNOTATED_CDS"/>
    <property type="molecule type" value="Genomic_DNA"/>
</dbReference>
<dbReference type="InterPro" id="IPR002181">
    <property type="entry name" value="Fibrinogen_a/b/g_C_dom"/>
</dbReference>
<dbReference type="InterPro" id="IPR050373">
    <property type="entry name" value="Fibrinogen_C-term_domain"/>
</dbReference>
<dbReference type="SMART" id="SM00186">
    <property type="entry name" value="FBG"/>
    <property type="match status" value="1"/>
</dbReference>
<dbReference type="GO" id="GO:0030246">
    <property type="term" value="F:carbohydrate binding"/>
    <property type="evidence" value="ECO:0007669"/>
    <property type="project" value="UniProtKB-ARBA"/>
</dbReference>